<dbReference type="PANTHER" id="PTHR10509">
    <property type="entry name" value="O-METHYLTRANSFERASE-RELATED"/>
    <property type="match status" value="1"/>
</dbReference>
<dbReference type="Pfam" id="PF01596">
    <property type="entry name" value="Methyltransf_3"/>
    <property type="match status" value="1"/>
</dbReference>
<dbReference type="GO" id="GO:0008171">
    <property type="term" value="F:O-methyltransferase activity"/>
    <property type="evidence" value="ECO:0007669"/>
    <property type="project" value="InterPro"/>
</dbReference>
<name>A0A9W8E580_9FUNG</name>
<keyword evidence="6" id="KW-1185">Reference proteome</keyword>
<organism evidence="5 6">
    <name type="scientific">Dispira parvispora</name>
    <dbReference type="NCBI Taxonomy" id="1520584"/>
    <lineage>
        <taxon>Eukaryota</taxon>
        <taxon>Fungi</taxon>
        <taxon>Fungi incertae sedis</taxon>
        <taxon>Zoopagomycota</taxon>
        <taxon>Kickxellomycotina</taxon>
        <taxon>Dimargaritomycetes</taxon>
        <taxon>Dimargaritales</taxon>
        <taxon>Dimargaritaceae</taxon>
        <taxon>Dispira</taxon>
    </lineage>
</organism>
<dbReference type="PROSITE" id="PS51682">
    <property type="entry name" value="SAM_OMT_I"/>
    <property type="match status" value="1"/>
</dbReference>
<dbReference type="GO" id="GO:0008757">
    <property type="term" value="F:S-adenosylmethionine-dependent methyltransferase activity"/>
    <property type="evidence" value="ECO:0007669"/>
    <property type="project" value="TreeGrafter"/>
</dbReference>
<dbReference type="InterPro" id="IPR050362">
    <property type="entry name" value="Cation-dep_OMT"/>
</dbReference>
<evidence type="ECO:0000313" key="5">
    <source>
        <dbReference type="EMBL" id="KAJ1958587.1"/>
    </source>
</evidence>
<keyword evidence="3" id="KW-0949">S-adenosyl-L-methionine</keyword>
<dbReference type="SUPFAM" id="SSF53335">
    <property type="entry name" value="S-adenosyl-L-methionine-dependent methyltransferases"/>
    <property type="match status" value="1"/>
</dbReference>
<dbReference type="InterPro" id="IPR029063">
    <property type="entry name" value="SAM-dependent_MTases_sf"/>
</dbReference>
<proteinExistence type="inferred from homology"/>
<dbReference type="GO" id="GO:0032259">
    <property type="term" value="P:methylation"/>
    <property type="evidence" value="ECO:0007669"/>
    <property type="project" value="UniProtKB-KW"/>
</dbReference>
<dbReference type="EMBL" id="JANBPY010001771">
    <property type="protein sequence ID" value="KAJ1958587.1"/>
    <property type="molecule type" value="Genomic_DNA"/>
</dbReference>
<comment type="similarity">
    <text evidence="4">Belongs to the class I-like SAM-binding methyltransferase superfamily. Cation-dependent O-methyltransferase family.</text>
</comment>
<evidence type="ECO:0000313" key="6">
    <source>
        <dbReference type="Proteomes" id="UP001150925"/>
    </source>
</evidence>
<evidence type="ECO:0000256" key="2">
    <source>
        <dbReference type="ARBA" id="ARBA00022679"/>
    </source>
</evidence>
<protein>
    <recommendedName>
        <fullName evidence="7">O-methyltransferase</fullName>
    </recommendedName>
</protein>
<dbReference type="PANTHER" id="PTHR10509:SF14">
    <property type="entry name" value="CAFFEOYL-COA O-METHYLTRANSFERASE 3-RELATED"/>
    <property type="match status" value="1"/>
</dbReference>
<dbReference type="AlphaFoldDB" id="A0A9W8E580"/>
<dbReference type="InterPro" id="IPR002935">
    <property type="entry name" value="SAM_O-MeTrfase"/>
</dbReference>
<evidence type="ECO:0000256" key="3">
    <source>
        <dbReference type="ARBA" id="ARBA00022691"/>
    </source>
</evidence>
<dbReference type="Gene3D" id="3.40.50.150">
    <property type="entry name" value="Vaccinia Virus protein VP39"/>
    <property type="match status" value="1"/>
</dbReference>
<reference evidence="5" key="1">
    <citation type="submission" date="2022-07" db="EMBL/GenBank/DDBJ databases">
        <title>Phylogenomic reconstructions and comparative analyses of Kickxellomycotina fungi.</title>
        <authorList>
            <person name="Reynolds N.K."/>
            <person name="Stajich J.E."/>
            <person name="Barry K."/>
            <person name="Grigoriev I.V."/>
            <person name="Crous P."/>
            <person name="Smith M.E."/>
        </authorList>
    </citation>
    <scope>NUCLEOTIDE SEQUENCE</scope>
    <source>
        <strain evidence="5">RSA 1196</strain>
    </source>
</reference>
<sequence>MPIPTFSRMLPTARLSITQALRLETHFLRGMPRQFSIATPLHRTALSLANLTAGEPVTNTNLASTLLTEGYCCDHSFPHTGTADLVLTEDQPATSSAPYPANVDHSLAYLEEIRSQSFKKFPGLANMMISRNTGQCLYWLVTLLKPRNILELGSLTGYSALWLAEGMKRLHKNPVGDVATEPPVTACELKPQLVETIRANLRQYGMEPWIQVKEGPAMDTLRAFPTGTQYDLIFMDANKSDYINYYETIISSGLLAPEGLLVVDNTLFRNQVCVKYPAVQKILRKVNKVAPLPGLSGEDTGKRTSKTPEYIMKFNQYVAEDPRTENIMLPLFDGMSLIRHRSL</sequence>
<keyword evidence="1" id="KW-0489">Methyltransferase</keyword>
<dbReference type="OrthoDB" id="10251242at2759"/>
<accession>A0A9W8E580</accession>
<gene>
    <name evidence="5" type="ORF">IWQ62_004874</name>
</gene>
<evidence type="ECO:0008006" key="7">
    <source>
        <dbReference type="Google" id="ProtNLM"/>
    </source>
</evidence>
<evidence type="ECO:0000256" key="1">
    <source>
        <dbReference type="ARBA" id="ARBA00022603"/>
    </source>
</evidence>
<comment type="caution">
    <text evidence="5">The sequence shown here is derived from an EMBL/GenBank/DDBJ whole genome shotgun (WGS) entry which is preliminary data.</text>
</comment>
<evidence type="ECO:0000256" key="4">
    <source>
        <dbReference type="ARBA" id="ARBA00023453"/>
    </source>
</evidence>
<dbReference type="Proteomes" id="UP001150925">
    <property type="component" value="Unassembled WGS sequence"/>
</dbReference>
<dbReference type="CDD" id="cd02440">
    <property type="entry name" value="AdoMet_MTases"/>
    <property type="match status" value="1"/>
</dbReference>
<keyword evidence="2" id="KW-0808">Transferase</keyword>